<protein>
    <recommendedName>
        <fullName evidence="7">MPN domain-containing protein</fullName>
    </recommendedName>
</protein>
<comment type="similarity">
    <text evidence="6">Belongs to the UPF0758 family.</text>
</comment>
<dbReference type="GO" id="GO:0008237">
    <property type="term" value="F:metallopeptidase activity"/>
    <property type="evidence" value="ECO:0007669"/>
    <property type="project" value="UniProtKB-KW"/>
</dbReference>
<dbReference type="NCBIfam" id="NF000642">
    <property type="entry name" value="PRK00024.1"/>
    <property type="match status" value="1"/>
</dbReference>
<reference evidence="8 9" key="2">
    <citation type="journal article" date="2017" name="Plant Pathol.">
        <title>Pathogenicity and virulence gene content of Xanthomonas strains infecting Araceae, formerly known as Xanthomonas axonopodis pv. dieffenbachiae.</title>
        <authorList>
            <person name="Constantin E.C."/>
            <person name="Haegeman A."/>
            <person name="Van Vaerenbergh J."/>
            <person name="Baeyen S."/>
            <person name="Van Malderghem C."/>
            <person name="Maes M."/>
            <person name="Cottyn B."/>
        </authorList>
    </citation>
    <scope>NUCLEOTIDE SEQUENCE [LARGE SCALE GENOMIC DNA]</scope>
    <source>
        <strain evidence="9">LMG9055</strain>
    </source>
</reference>
<keyword evidence="4" id="KW-0862">Zinc</keyword>
<dbReference type="InterPro" id="IPR037518">
    <property type="entry name" value="MPN"/>
</dbReference>
<dbReference type="PROSITE" id="PS50249">
    <property type="entry name" value="MPN"/>
    <property type="match status" value="1"/>
</dbReference>
<feature type="domain" description="MPN" evidence="7">
    <location>
        <begin position="102"/>
        <end position="224"/>
    </location>
</feature>
<gene>
    <name evidence="8" type="ORF">IA54_012345</name>
</gene>
<dbReference type="GO" id="GO:0046872">
    <property type="term" value="F:metal ion binding"/>
    <property type="evidence" value="ECO:0007669"/>
    <property type="project" value="UniProtKB-KW"/>
</dbReference>
<evidence type="ECO:0000256" key="4">
    <source>
        <dbReference type="ARBA" id="ARBA00022833"/>
    </source>
</evidence>
<dbReference type="CDD" id="cd08071">
    <property type="entry name" value="MPN_DUF2466"/>
    <property type="match status" value="1"/>
</dbReference>
<keyword evidence="1" id="KW-0645">Protease</keyword>
<dbReference type="InterPro" id="IPR046778">
    <property type="entry name" value="UPF0758_N"/>
</dbReference>
<dbReference type="InterPro" id="IPR001405">
    <property type="entry name" value="UPF0758"/>
</dbReference>
<dbReference type="Pfam" id="PF04002">
    <property type="entry name" value="RadC"/>
    <property type="match status" value="1"/>
</dbReference>
<dbReference type="Proteomes" id="UP000050343">
    <property type="component" value="Unassembled WGS sequence"/>
</dbReference>
<evidence type="ECO:0000256" key="2">
    <source>
        <dbReference type="ARBA" id="ARBA00022723"/>
    </source>
</evidence>
<evidence type="ECO:0000313" key="8">
    <source>
        <dbReference type="EMBL" id="OQP74189.1"/>
    </source>
</evidence>
<dbReference type="PANTHER" id="PTHR30471:SF3">
    <property type="entry name" value="UPF0758 PROTEIN YEES-RELATED"/>
    <property type="match status" value="1"/>
</dbReference>
<dbReference type="PROSITE" id="PS01302">
    <property type="entry name" value="UPF0758"/>
    <property type="match status" value="1"/>
</dbReference>
<evidence type="ECO:0000256" key="3">
    <source>
        <dbReference type="ARBA" id="ARBA00022801"/>
    </source>
</evidence>
<keyword evidence="3" id="KW-0378">Hydrolase</keyword>
<dbReference type="GO" id="GO:0006508">
    <property type="term" value="P:proteolysis"/>
    <property type="evidence" value="ECO:0007669"/>
    <property type="project" value="UniProtKB-KW"/>
</dbReference>
<keyword evidence="2" id="KW-0479">Metal-binding</keyword>
<evidence type="ECO:0000256" key="6">
    <source>
        <dbReference type="RuleBase" id="RU003797"/>
    </source>
</evidence>
<dbReference type="InterPro" id="IPR010994">
    <property type="entry name" value="RuvA_2-like"/>
</dbReference>
<dbReference type="InterPro" id="IPR025657">
    <property type="entry name" value="RadC_JAB"/>
</dbReference>
<comment type="caution">
    <text evidence="8">The sequence shown here is derived from an EMBL/GenBank/DDBJ whole genome shotgun (WGS) entry which is preliminary data.</text>
</comment>
<keyword evidence="5" id="KW-0482">Metalloprotease</keyword>
<dbReference type="NCBIfam" id="TIGR00608">
    <property type="entry name" value="radc"/>
    <property type="match status" value="1"/>
</dbReference>
<evidence type="ECO:0000259" key="7">
    <source>
        <dbReference type="PROSITE" id="PS50249"/>
    </source>
</evidence>
<sequence length="225" mass="24790">MHIHDWPTHERPREKLLARGATALSDAELLAIFVGSGLRGQDAVQTARDLLHRHGPLRLLLDRPAKTLARLPGLGPASACKLAAGMELAQRHLMSALERGQALSEPPSVGRYFSQRLRARAYEVFAALFLDNCHRAIAFEELFTGTIDGADIHPREVVRRALLHNAAAVIVGHNHPSGNPEPSEADRAVTKRLLDSLELVDIRLLDHFVIGDGRPVSFAERGWLE</sequence>
<dbReference type="PANTHER" id="PTHR30471">
    <property type="entry name" value="DNA REPAIR PROTEIN RADC"/>
    <property type="match status" value="1"/>
</dbReference>
<evidence type="ECO:0000256" key="1">
    <source>
        <dbReference type="ARBA" id="ARBA00022670"/>
    </source>
</evidence>
<dbReference type="Pfam" id="PF20582">
    <property type="entry name" value="UPF0758_N"/>
    <property type="match status" value="1"/>
</dbReference>
<proteinExistence type="inferred from homology"/>
<evidence type="ECO:0000313" key="9">
    <source>
        <dbReference type="Proteomes" id="UP000050343"/>
    </source>
</evidence>
<dbReference type="AlphaFoldDB" id="A0A1V9GU97"/>
<dbReference type="SUPFAM" id="SSF47781">
    <property type="entry name" value="RuvA domain 2-like"/>
    <property type="match status" value="1"/>
</dbReference>
<evidence type="ECO:0000256" key="5">
    <source>
        <dbReference type="ARBA" id="ARBA00023049"/>
    </source>
</evidence>
<accession>A0A1V9GU97</accession>
<dbReference type="EMBL" id="JPUO02000210">
    <property type="protein sequence ID" value="OQP74189.1"/>
    <property type="molecule type" value="Genomic_DNA"/>
</dbReference>
<name>A0A1V9GU97_9XANT</name>
<dbReference type="Gene3D" id="3.40.140.10">
    <property type="entry name" value="Cytidine Deaminase, domain 2"/>
    <property type="match status" value="1"/>
</dbReference>
<reference evidence="8 9" key="1">
    <citation type="journal article" date="2016" name="Plant Pathol.">
        <title>Genetic characterization of strains named as Xanthomonas axonopodis pv. dieffenbachiae leads to a taxonomic revision of the X. axonopodis species complex.</title>
        <authorList>
            <person name="Constantin E.C."/>
            <person name="Cleenwerck I."/>
            <person name="Maes M."/>
            <person name="Baeyen S."/>
            <person name="Van Malderghem C."/>
            <person name="De Vos P."/>
            <person name="Cottyn B."/>
        </authorList>
    </citation>
    <scope>NUCLEOTIDE SEQUENCE [LARGE SCALE GENOMIC DNA]</scope>
    <source>
        <strain evidence="9">LMG9055</strain>
    </source>
</reference>
<organism evidence="8 9">
    <name type="scientific">Xanthomonas phaseoli pv. syngonii LMG 9055</name>
    <dbReference type="NCBI Taxonomy" id="1437878"/>
    <lineage>
        <taxon>Bacteria</taxon>
        <taxon>Pseudomonadati</taxon>
        <taxon>Pseudomonadota</taxon>
        <taxon>Gammaproteobacteria</taxon>
        <taxon>Lysobacterales</taxon>
        <taxon>Lysobacteraceae</taxon>
        <taxon>Xanthomonas</taxon>
    </lineage>
</organism>
<dbReference type="InterPro" id="IPR020891">
    <property type="entry name" value="UPF0758_CS"/>
</dbReference>